<proteinExistence type="predicted"/>
<reference evidence="1 2" key="1">
    <citation type="journal article" date="2022" name="bioRxiv">
        <title>The genome of the oomycete Peronosclerospora sorghi, a cosmopolitan pathogen of maize and sorghum, is inflated with dispersed pseudogenes.</title>
        <authorList>
            <person name="Fletcher K."/>
            <person name="Martin F."/>
            <person name="Isakeit T."/>
            <person name="Cavanaugh K."/>
            <person name="Magill C."/>
            <person name="Michelmore R."/>
        </authorList>
    </citation>
    <scope>NUCLEOTIDE SEQUENCE [LARGE SCALE GENOMIC DNA]</scope>
    <source>
        <strain evidence="1">P6</strain>
    </source>
</reference>
<comment type="caution">
    <text evidence="1">The sequence shown here is derived from an EMBL/GenBank/DDBJ whole genome shotgun (WGS) entry which is preliminary data.</text>
</comment>
<dbReference type="EMBL" id="CM047591">
    <property type="protein sequence ID" value="KAI9918706.1"/>
    <property type="molecule type" value="Genomic_DNA"/>
</dbReference>
<name>A0ACC0WL08_9STRA</name>
<evidence type="ECO:0000313" key="1">
    <source>
        <dbReference type="EMBL" id="KAI9918706.1"/>
    </source>
</evidence>
<evidence type="ECO:0000313" key="2">
    <source>
        <dbReference type="Proteomes" id="UP001163321"/>
    </source>
</evidence>
<sequence length="94" mass="10339">MSRSARGEETTKEYSMGIGSGLYALRAHSGQSTNLNNPVRAQTLDRWGSGDNGDVHLGFCKVPPKIALILFFTLRFMLTRAVLSLARILQDSII</sequence>
<dbReference type="Proteomes" id="UP001163321">
    <property type="component" value="Chromosome 12"/>
</dbReference>
<accession>A0ACC0WL08</accession>
<protein>
    <submittedName>
        <fullName evidence="1">Uncharacterized protein</fullName>
    </submittedName>
</protein>
<gene>
    <name evidence="1" type="ORF">PsorP6_011805</name>
</gene>
<organism evidence="1 2">
    <name type="scientific">Peronosclerospora sorghi</name>
    <dbReference type="NCBI Taxonomy" id="230839"/>
    <lineage>
        <taxon>Eukaryota</taxon>
        <taxon>Sar</taxon>
        <taxon>Stramenopiles</taxon>
        <taxon>Oomycota</taxon>
        <taxon>Peronosporomycetes</taxon>
        <taxon>Peronosporales</taxon>
        <taxon>Peronosporaceae</taxon>
        <taxon>Peronosclerospora</taxon>
    </lineage>
</organism>
<keyword evidence="2" id="KW-1185">Reference proteome</keyword>